<dbReference type="InterPro" id="IPR036282">
    <property type="entry name" value="Glutathione-S-Trfase_C_sf"/>
</dbReference>
<dbReference type="InterPro" id="IPR004045">
    <property type="entry name" value="Glutathione_S-Trfase_N"/>
</dbReference>
<evidence type="ECO:0000256" key="2">
    <source>
        <dbReference type="ARBA" id="ARBA00022679"/>
    </source>
</evidence>
<proteinExistence type="predicted"/>
<dbReference type="PROSITE" id="PS50404">
    <property type="entry name" value="GST_NTER"/>
    <property type="match status" value="1"/>
</dbReference>
<dbReference type="PANTHER" id="PTHR43968">
    <property type="match status" value="1"/>
</dbReference>
<evidence type="ECO:0000259" key="4">
    <source>
        <dbReference type="PROSITE" id="PS50404"/>
    </source>
</evidence>
<dbReference type="SUPFAM" id="SSF52833">
    <property type="entry name" value="Thioredoxin-like"/>
    <property type="match status" value="1"/>
</dbReference>
<comment type="catalytic activity">
    <reaction evidence="3">
        <text>RX + glutathione = an S-substituted glutathione + a halide anion + H(+)</text>
        <dbReference type="Rhea" id="RHEA:16437"/>
        <dbReference type="ChEBI" id="CHEBI:15378"/>
        <dbReference type="ChEBI" id="CHEBI:16042"/>
        <dbReference type="ChEBI" id="CHEBI:17792"/>
        <dbReference type="ChEBI" id="CHEBI:57925"/>
        <dbReference type="ChEBI" id="CHEBI:90779"/>
        <dbReference type="EC" id="2.5.1.18"/>
    </reaction>
</comment>
<dbReference type="Gene3D" id="3.40.30.10">
    <property type="entry name" value="Glutaredoxin"/>
    <property type="match status" value="1"/>
</dbReference>
<evidence type="ECO:0000256" key="3">
    <source>
        <dbReference type="ARBA" id="ARBA00047960"/>
    </source>
</evidence>
<dbReference type="Pfam" id="PF13410">
    <property type="entry name" value="GST_C_2"/>
    <property type="match status" value="1"/>
</dbReference>
<gene>
    <name evidence="6" type="ORF">NC992_10195</name>
</gene>
<dbReference type="Proteomes" id="UP001482513">
    <property type="component" value="Unassembled WGS sequence"/>
</dbReference>
<protein>
    <recommendedName>
        <fullName evidence="1">glutathione transferase</fullName>
        <ecNumber evidence="1">2.5.1.18</ecNumber>
    </recommendedName>
</protein>
<name>A0ABV0K392_9CYAN</name>
<sequence>MQNLSLELVSHYFCPFVQRAVILLLEKEISHQLTHIDLMNKPDWFLEISPLGKVPLLKVGSEMLFESSVICEYLDETTPGSLHPQDPLEKAKHRAWIEFASDTLVVMYDFLNAPTQETFDQKHQELMGKLAWVERNLGTPYFGGKSFSLVDAAYAPIFYYFDALDKIADFGLTKTPKVDSWRQAVKSRPSVQRAFDKDYAQKLLLMLDQRDSHLSRLAQHSKVLSK</sequence>
<keyword evidence="7" id="KW-1185">Reference proteome</keyword>
<dbReference type="CDD" id="cd00299">
    <property type="entry name" value="GST_C_family"/>
    <property type="match status" value="1"/>
</dbReference>
<dbReference type="SFLD" id="SFLDG01152">
    <property type="entry name" value="Main.3:_Omega-_and_Tau-like"/>
    <property type="match status" value="1"/>
</dbReference>
<dbReference type="Pfam" id="PF13409">
    <property type="entry name" value="GST_N_2"/>
    <property type="match status" value="1"/>
</dbReference>
<dbReference type="EMBL" id="JAMPKX010000003">
    <property type="protein sequence ID" value="MEP0947241.1"/>
    <property type="molecule type" value="Genomic_DNA"/>
</dbReference>
<accession>A0ABV0K392</accession>
<dbReference type="RefSeq" id="WP_190701696.1">
    <property type="nucleotide sequence ID" value="NZ_JAMPKX010000003.1"/>
</dbReference>
<dbReference type="SFLD" id="SFLDS00019">
    <property type="entry name" value="Glutathione_Transferase_(cytos"/>
    <property type="match status" value="1"/>
</dbReference>
<feature type="domain" description="GST N-terminal" evidence="4">
    <location>
        <begin position="4"/>
        <end position="82"/>
    </location>
</feature>
<feature type="domain" description="GST C-terminal" evidence="5">
    <location>
        <begin position="86"/>
        <end position="214"/>
    </location>
</feature>
<dbReference type="SFLD" id="SFLDG00358">
    <property type="entry name" value="Main_(cytGST)"/>
    <property type="match status" value="1"/>
</dbReference>
<organism evidence="6 7">
    <name type="scientific">Leptolyngbya subtilissima DQ-A4</name>
    <dbReference type="NCBI Taxonomy" id="2933933"/>
    <lineage>
        <taxon>Bacteria</taxon>
        <taxon>Bacillati</taxon>
        <taxon>Cyanobacteriota</taxon>
        <taxon>Cyanophyceae</taxon>
        <taxon>Leptolyngbyales</taxon>
        <taxon>Leptolyngbyaceae</taxon>
        <taxon>Leptolyngbya group</taxon>
        <taxon>Leptolyngbya</taxon>
    </lineage>
</organism>
<evidence type="ECO:0000259" key="5">
    <source>
        <dbReference type="PROSITE" id="PS50405"/>
    </source>
</evidence>
<dbReference type="InterPro" id="IPR010987">
    <property type="entry name" value="Glutathione-S-Trfase_C-like"/>
</dbReference>
<dbReference type="InterPro" id="IPR050983">
    <property type="entry name" value="GST_Omega/HSP26"/>
</dbReference>
<dbReference type="InterPro" id="IPR036249">
    <property type="entry name" value="Thioredoxin-like_sf"/>
</dbReference>
<evidence type="ECO:0000256" key="1">
    <source>
        <dbReference type="ARBA" id="ARBA00012452"/>
    </source>
</evidence>
<dbReference type="EC" id="2.5.1.18" evidence="1"/>
<dbReference type="Gene3D" id="1.20.1050.10">
    <property type="match status" value="1"/>
</dbReference>
<dbReference type="PANTHER" id="PTHR43968:SF6">
    <property type="entry name" value="GLUTATHIONE S-TRANSFERASE OMEGA"/>
    <property type="match status" value="1"/>
</dbReference>
<dbReference type="SUPFAM" id="SSF47616">
    <property type="entry name" value="GST C-terminal domain-like"/>
    <property type="match status" value="1"/>
</dbReference>
<dbReference type="PROSITE" id="PS50405">
    <property type="entry name" value="GST_CTER"/>
    <property type="match status" value="1"/>
</dbReference>
<dbReference type="InterPro" id="IPR040079">
    <property type="entry name" value="Glutathione_S-Trfase"/>
</dbReference>
<keyword evidence="2" id="KW-0808">Transferase</keyword>
<evidence type="ECO:0000313" key="6">
    <source>
        <dbReference type="EMBL" id="MEP0947241.1"/>
    </source>
</evidence>
<comment type="caution">
    <text evidence="6">The sequence shown here is derived from an EMBL/GenBank/DDBJ whole genome shotgun (WGS) entry which is preliminary data.</text>
</comment>
<dbReference type="InterPro" id="IPR045073">
    <property type="entry name" value="Omega/Tau-like"/>
</dbReference>
<evidence type="ECO:0000313" key="7">
    <source>
        <dbReference type="Proteomes" id="UP001482513"/>
    </source>
</evidence>
<reference evidence="6 7" key="1">
    <citation type="submission" date="2022-04" db="EMBL/GenBank/DDBJ databases">
        <title>Positive selection, recombination, and allopatry shape intraspecific diversity of widespread and dominant cyanobacteria.</title>
        <authorList>
            <person name="Wei J."/>
            <person name="Shu W."/>
            <person name="Hu C."/>
        </authorList>
    </citation>
    <scope>NUCLEOTIDE SEQUENCE [LARGE SCALE GENOMIC DNA]</scope>
    <source>
        <strain evidence="6 7">DQ-A4</strain>
    </source>
</reference>